<evidence type="ECO:0000313" key="5">
    <source>
        <dbReference type="EMBL" id="BAS68178.1"/>
    </source>
</evidence>
<feature type="domain" description="Type I restriction modification DNA specificity" evidence="4">
    <location>
        <begin position="72"/>
        <end position="210"/>
    </location>
</feature>
<dbReference type="EC" id="3.1.21.3" evidence="5"/>
<reference evidence="5 6" key="1">
    <citation type="journal article" date="2000" name="Mar. Ecol. Prog. Ser.">
        <title>Phylogenetic characterization of endosymbionts in three hydrothermal vent mussels: influence on host distributions.</title>
        <authorList>
            <person name="Fujiwara Y."/>
            <person name="Takai K."/>
            <person name="Uematsu K."/>
            <person name="Tsuchida S."/>
            <person name="Hunt J.C."/>
            <person name="Hashimoto J."/>
        </authorList>
    </citation>
    <scope>NUCLEOTIDE SEQUENCE [LARGE SCALE GENOMIC DNA]</scope>
    <source>
        <strain evidence="5 6">Myojin Knoll</strain>
    </source>
</reference>
<organism evidence="5 6">
    <name type="scientific">endosymbiont of Bathymodiolus septemdierum str. Myojin knoll</name>
    <dbReference type="NCBI Taxonomy" id="1303921"/>
    <lineage>
        <taxon>Bacteria</taxon>
        <taxon>Pseudomonadati</taxon>
        <taxon>Pseudomonadota</taxon>
        <taxon>Gammaproteobacteria</taxon>
        <taxon>sulfur-oxidizing symbionts</taxon>
    </lineage>
</organism>
<reference evidence="5 6" key="2">
    <citation type="journal article" date="2016" name="ISME J.">
        <title>Heterogeneous composition of key metabolic gene clusters in a vent mussel symbiont population.</title>
        <authorList>
            <person name="Ikuta T."/>
            <person name="Takaki Y."/>
            <person name="Nagai Y."/>
            <person name="Shimamura S."/>
            <person name="Tsuda M."/>
            <person name="Kawagucci S."/>
            <person name="Aoki Y."/>
            <person name="Inoue K."/>
            <person name="Teruya M."/>
            <person name="Satou K."/>
            <person name="Teruya K."/>
            <person name="Shimoji M."/>
            <person name="Tamotsu H."/>
            <person name="Hirano T."/>
            <person name="Maruyama T."/>
            <person name="Yoshida T."/>
        </authorList>
    </citation>
    <scope>NUCLEOTIDE SEQUENCE [LARGE SCALE GENOMIC DNA]</scope>
    <source>
        <strain evidence="5 6">Myojin Knoll</strain>
    </source>
</reference>
<dbReference type="Gene3D" id="1.10.287.1120">
    <property type="entry name" value="Bipartite methylase S protein"/>
    <property type="match status" value="1"/>
</dbReference>
<dbReference type="KEGG" id="ebh:BSEPE_1190"/>
<gene>
    <name evidence="5" type="ORF">BSEPE_1190</name>
</gene>
<dbReference type="RefSeq" id="WP_066045138.1">
    <property type="nucleotide sequence ID" value="NZ_AP013042.1"/>
</dbReference>
<dbReference type="SUPFAM" id="SSF116734">
    <property type="entry name" value="DNA methylase specificity domain"/>
    <property type="match status" value="2"/>
</dbReference>
<accession>A0A0P0USU5</accession>
<dbReference type="InterPro" id="IPR044946">
    <property type="entry name" value="Restrct_endonuc_typeI_TRD_sf"/>
</dbReference>
<dbReference type="OrthoDB" id="9798929at2"/>
<comment type="similarity">
    <text evidence="1">Belongs to the type-I restriction system S methylase family.</text>
</comment>
<dbReference type="InterPro" id="IPR000055">
    <property type="entry name" value="Restrct_endonuc_typeI_TRD"/>
</dbReference>
<dbReference type="REBASE" id="127736">
    <property type="entry name" value="S.EbaMkORF1193P"/>
</dbReference>
<dbReference type="Proteomes" id="UP000067399">
    <property type="component" value="Chromosome"/>
</dbReference>
<feature type="domain" description="Type I restriction modification DNA specificity" evidence="4">
    <location>
        <begin position="241"/>
        <end position="416"/>
    </location>
</feature>
<keyword evidence="2" id="KW-0680">Restriction system</keyword>
<dbReference type="Pfam" id="PF01420">
    <property type="entry name" value="Methylase_S"/>
    <property type="match status" value="2"/>
</dbReference>
<dbReference type="PANTHER" id="PTHR30408">
    <property type="entry name" value="TYPE-1 RESTRICTION ENZYME ECOKI SPECIFICITY PROTEIN"/>
    <property type="match status" value="1"/>
</dbReference>
<keyword evidence="6" id="KW-1185">Reference proteome</keyword>
<keyword evidence="3" id="KW-0238">DNA-binding</keyword>
<evidence type="ECO:0000259" key="4">
    <source>
        <dbReference type="Pfam" id="PF01420"/>
    </source>
</evidence>
<dbReference type="GO" id="GO:0009307">
    <property type="term" value="P:DNA restriction-modification system"/>
    <property type="evidence" value="ECO:0007669"/>
    <property type="project" value="UniProtKB-KW"/>
</dbReference>
<evidence type="ECO:0000256" key="3">
    <source>
        <dbReference type="ARBA" id="ARBA00023125"/>
    </source>
</evidence>
<dbReference type="EMBL" id="AP013042">
    <property type="protein sequence ID" value="BAS68178.1"/>
    <property type="molecule type" value="Genomic_DNA"/>
</dbReference>
<dbReference type="AlphaFoldDB" id="A0A0P0USU5"/>
<evidence type="ECO:0000256" key="1">
    <source>
        <dbReference type="ARBA" id="ARBA00010923"/>
    </source>
</evidence>
<keyword evidence="5" id="KW-0378">Hydrolase</keyword>
<dbReference type="STRING" id="1303921.BSEPE_1190"/>
<protein>
    <submittedName>
        <fullName evidence="5">Type I restriction enzyme, S subunit</fullName>
        <ecNumber evidence="5">3.1.21.3</ecNumber>
    </submittedName>
</protein>
<dbReference type="PANTHER" id="PTHR30408:SF12">
    <property type="entry name" value="TYPE I RESTRICTION ENZYME MJAVIII SPECIFICITY SUBUNIT"/>
    <property type="match status" value="1"/>
</dbReference>
<sequence length="435" mass="48682">MSKLVKKELEPELRFPEFLGMGKWDKIKFIDVADKKIKWSFIGGPFGSNLKSSDYVADGIRIIQLQNIGDGEFKGDYKIFTSEEKANELLSNNIYPNEIILSKMGDPVGRACLIPDTHKRYVMCSDGIRLVVDEELFSKYFIYTLINSVQFRALVEKTATGSTRKRIGLDDLKKLLMIVPKRDEQQKIADCLSSIDELITSHTKKYDALKAHKKGLMQQLFPAEGETVPKLRFPAFRDAGEWEERKLGEVASFLKGKGISKADITTDGKQPCIRYGELYTLYNETIENISSHTNITANNLVLSKSNDVIIPASGETQEDIATASCVMESGIALGGDLNIIRTKMNGVFLSYYLNSAKKYFIAQMSQGISVVHLYPSQLKNLGINIPKIIEQQKIANCLSSIDNLITTQAQKIESLKAHKKGLMQQLFPATDEVTA</sequence>
<evidence type="ECO:0000313" key="6">
    <source>
        <dbReference type="Proteomes" id="UP000067399"/>
    </source>
</evidence>
<dbReference type="Gene3D" id="3.90.220.20">
    <property type="entry name" value="DNA methylase specificity domains"/>
    <property type="match status" value="2"/>
</dbReference>
<dbReference type="InterPro" id="IPR052021">
    <property type="entry name" value="Type-I_RS_S_subunit"/>
</dbReference>
<dbReference type="GO" id="GO:0003677">
    <property type="term" value="F:DNA binding"/>
    <property type="evidence" value="ECO:0007669"/>
    <property type="project" value="UniProtKB-KW"/>
</dbReference>
<dbReference type="GO" id="GO:0009035">
    <property type="term" value="F:type I site-specific deoxyribonuclease activity"/>
    <property type="evidence" value="ECO:0007669"/>
    <property type="project" value="UniProtKB-EC"/>
</dbReference>
<evidence type="ECO:0000256" key="2">
    <source>
        <dbReference type="ARBA" id="ARBA00022747"/>
    </source>
</evidence>
<proteinExistence type="inferred from homology"/>
<name>A0A0P0USU5_9GAMM</name>